<dbReference type="AlphaFoldDB" id="A0A6G0XI53"/>
<sequence length="141" mass="15308">MRGLRSNTYTQHFTSVKCRTISHLQSKYFLAFNNLVLFFGTADQVGQSHVAFTLATDVTGQGVHVVLTSVDAVGINLGDSNLHRGVVLGRKDAVGPRALAGDVDINVLASFVLHLGRSGEQFTNGPLSMPNGLRNLYYLIY</sequence>
<dbReference type="Proteomes" id="UP000481153">
    <property type="component" value="Unassembled WGS sequence"/>
</dbReference>
<organism evidence="1 2">
    <name type="scientific">Aphanomyces euteiches</name>
    <dbReference type="NCBI Taxonomy" id="100861"/>
    <lineage>
        <taxon>Eukaryota</taxon>
        <taxon>Sar</taxon>
        <taxon>Stramenopiles</taxon>
        <taxon>Oomycota</taxon>
        <taxon>Saprolegniomycetes</taxon>
        <taxon>Saprolegniales</taxon>
        <taxon>Verrucalvaceae</taxon>
        <taxon>Aphanomyces</taxon>
    </lineage>
</organism>
<keyword evidence="2" id="KW-1185">Reference proteome</keyword>
<evidence type="ECO:0000313" key="2">
    <source>
        <dbReference type="Proteomes" id="UP000481153"/>
    </source>
</evidence>
<gene>
    <name evidence="1" type="ORF">Ae201684_004626</name>
</gene>
<accession>A0A6G0XI53</accession>
<evidence type="ECO:0000313" key="1">
    <source>
        <dbReference type="EMBL" id="KAF0739818.1"/>
    </source>
</evidence>
<reference evidence="1 2" key="1">
    <citation type="submission" date="2019-07" db="EMBL/GenBank/DDBJ databases">
        <title>Genomics analysis of Aphanomyces spp. identifies a new class of oomycete effector associated with host adaptation.</title>
        <authorList>
            <person name="Gaulin E."/>
        </authorList>
    </citation>
    <scope>NUCLEOTIDE SEQUENCE [LARGE SCALE GENOMIC DNA]</scope>
    <source>
        <strain evidence="1 2">ATCC 201684</strain>
    </source>
</reference>
<proteinExistence type="predicted"/>
<protein>
    <submittedName>
        <fullName evidence="1">Uncharacterized protein</fullName>
    </submittedName>
</protein>
<dbReference type="EMBL" id="VJMJ01000061">
    <property type="protein sequence ID" value="KAF0739818.1"/>
    <property type="molecule type" value="Genomic_DNA"/>
</dbReference>
<name>A0A6G0XI53_9STRA</name>
<comment type="caution">
    <text evidence="1">The sequence shown here is derived from an EMBL/GenBank/DDBJ whole genome shotgun (WGS) entry which is preliminary data.</text>
</comment>